<reference evidence="4 5" key="1">
    <citation type="submission" date="2024-09" db="EMBL/GenBank/DDBJ databases">
        <title>Chromosome-scale assembly of Riccia fluitans.</title>
        <authorList>
            <person name="Paukszto L."/>
            <person name="Sawicki J."/>
            <person name="Karawczyk K."/>
            <person name="Piernik-Szablinska J."/>
            <person name="Szczecinska M."/>
            <person name="Mazdziarz M."/>
        </authorList>
    </citation>
    <scope>NUCLEOTIDE SEQUENCE [LARGE SCALE GENOMIC DNA]</scope>
    <source>
        <strain evidence="4">Rf_01</strain>
        <tissue evidence="4">Aerial parts of the thallus</tissue>
    </source>
</reference>
<name>A0ABD1XIB4_9MARC</name>
<feature type="compositionally biased region" description="Polar residues" evidence="2">
    <location>
        <begin position="1668"/>
        <end position="1682"/>
    </location>
</feature>
<feature type="compositionally biased region" description="Polar residues" evidence="2">
    <location>
        <begin position="1436"/>
        <end position="1449"/>
    </location>
</feature>
<dbReference type="InterPro" id="IPR001878">
    <property type="entry name" value="Znf_CCHC"/>
</dbReference>
<evidence type="ECO:0000256" key="1">
    <source>
        <dbReference type="PROSITE-ProRule" id="PRU00047"/>
    </source>
</evidence>
<feature type="region of interest" description="Disordered" evidence="2">
    <location>
        <begin position="1668"/>
        <end position="1723"/>
    </location>
</feature>
<feature type="compositionally biased region" description="Polar residues" evidence="2">
    <location>
        <begin position="817"/>
        <end position="853"/>
    </location>
</feature>
<feature type="region of interest" description="Disordered" evidence="2">
    <location>
        <begin position="1222"/>
        <end position="1248"/>
    </location>
</feature>
<dbReference type="Proteomes" id="UP001605036">
    <property type="component" value="Unassembled WGS sequence"/>
</dbReference>
<sequence length="1843" mass="205802">MALERRPGSPGPMSLVVAATLTRDNLEAMQTTREGQAEERVMVDEDRPLLHTELRLDGCIKPDGKLGPLKSLNICVEDDDGIPQSRPGSPQRTISVTVCDKSKGSIVRNSLRSYGGSMRDGLRNDERREVGPGAQKLLWRKPNVVVDTPFNVHNYQARMLGKQPHGLAAALTDARPELLPALKEPQGLQAVLYLDGPVNEYLSDQEIIRRKDSTSVDSRQDQEGRDAIRLVDMDQEGNSYQDQASTFPRNSEVLEISSYDYDSGSKGRPYGNFSGNDDRNQTDSEGVASPTKPDSETADNLQILESLPKDLVSSLVRTHSRRFNASECGDSERGDEPYQRRYSQKTAADEFPPSQGNDVMDDISAFSQRLSQRRVPRQEHGDGTPKNIKGHSMDLHDSCCSAYATYLMNSGSRFCEPLRKENKVSQMSSRNVHDPGEAPTKDADQAGKVLRRSKQLNKNIGASTPGTSHSSDYTSSVARGDGSNREGKSRNRREGPQGVLEDVSEEHEVHLDALAPPQSERRKESRPRTQKIKNGPESVTFHSSDLSVDDDGSRRSTSGTKSYTDSYKERDSRNQVDMGKNQGKATEMEDKMLSISRLLENMSSVTRMLSNFPQSLPGISHQPWNQQNSRDLQGATGSMSRPSQQFLPQEANRELDLNKHSSQLLTEVESQANQIPFDSSHQTQFLDGRSSEQPTTADGQQPQFDSMHNVRASQMHASVDGAADFQYQLGAVNNRLSQQLRNQATQRSSQQLANGGTPQMNMQGFDSMNERQSNSLGSRLSHPGLQSGGSILLDTMNRSSQMGFGGDTFQHPERMSHQQSQPLMQRPSQPYITGDSTTAENQPSLNSRPSRVGSQDKDMQLFDTMSNRASQLALAQQQSLKLSKLKSSPLNMLKGNSRETLPKDGQSSYVLNDRLSQLNLQGTGLQQFDVVNNRLSQMDMQADGSRTFGCLNLGRSKSREYSRPQLSNQVQDDSQVNMHESQFFQGLENRPSWLMDTRQSQSGMQPDVQSTSARPSQLGTLGTQELGSLNVSRPSQLDLHGSQLQFDSMNTRHSQNEVSTGLSQKNIGGNESQQADNRNNRPSQTLSVRFSQSPLQDDNLPEFEGMNDRPSQLLNTRISQVNLADDGLQGFNNARPSQLLNSRPSEMPNMQSSQFADVRPSQSNILAVQQVDLQDPRPSQLVNTRLSQFGTQNDSIRQFGSVNQRNSQPSVFRPSQLGVHEDLPQQFDSGNKRPYELTNNNTRPSQAETRYNDLQGQYDSMNSRPSLLENPRPSQMNNIRQSQLPNQRFSQAIIQPSDGLEQYDPLKPLESQLLVPRPSQVAMQQNDEFQQYGTLNARRSQVLSIQPSEIDMQGDGSRQYDSFSSRQSQLLNTRPSQSDVREDDLKLYDAENPRSTSVTNMRPSQMNTGQSQVAYTRPSQIGLQEDGFEQFDPTDPRQSQFVDPRTSQSRKQDDDFLQFDPMTSRQSQVSKSRASHMTLMATQGDDFQQFDPMNSRQSQMFNSRASQMALQGDDFQLFDPINPRQSQVLSPRASQMAMQGDDFQQFDPMTSRQSHVLNSRASLMATEDDDFQPFDPMNSRQSQVLNSIASQIAMQGDDFQQFDPMNPLQSQVLNIRLSQLGVQDDNFQQLDSMSPRQSQVLNKRESQTGTQDSILQQYDYMNNRPSRLLSNRPSHMNFQDSNLPEFDPKTSRQSQYLNPRSSQRASILPILSQTQPNLRPSVGESMPRNCDNCFESGHEAINCPTQVCLNCGEPGHYARLCLQPNAAEDTTAGYDADPPVQQDGDMPQEYDSGSNMGSDTMAQIGESEQQVLEPFGTVDDDNEYLQTQELGDHALGDDDSSSG</sequence>
<feature type="region of interest" description="Disordered" evidence="2">
    <location>
        <begin position="886"/>
        <end position="906"/>
    </location>
</feature>
<evidence type="ECO:0000259" key="3">
    <source>
        <dbReference type="PROSITE" id="PS50158"/>
    </source>
</evidence>
<feature type="compositionally biased region" description="Polar residues" evidence="2">
    <location>
        <begin position="1359"/>
        <end position="1378"/>
    </location>
</feature>
<dbReference type="SUPFAM" id="SSF57756">
    <property type="entry name" value="Retrovirus zinc finger-like domains"/>
    <property type="match status" value="1"/>
</dbReference>
<feature type="domain" description="CCHC-type" evidence="3">
    <location>
        <begin position="1748"/>
        <end position="1761"/>
    </location>
</feature>
<feature type="region of interest" description="Disordered" evidence="2">
    <location>
        <begin position="325"/>
        <end position="391"/>
    </location>
</feature>
<feature type="region of interest" description="Disordered" evidence="2">
    <location>
        <begin position="740"/>
        <end position="855"/>
    </location>
</feature>
<feature type="region of interest" description="Disordered" evidence="2">
    <location>
        <begin position="998"/>
        <end position="1020"/>
    </location>
</feature>
<feature type="compositionally biased region" description="Basic and acidic residues" evidence="2">
    <location>
        <begin position="431"/>
        <end position="445"/>
    </location>
</feature>
<organism evidence="4 5">
    <name type="scientific">Riccia fluitans</name>
    <dbReference type="NCBI Taxonomy" id="41844"/>
    <lineage>
        <taxon>Eukaryota</taxon>
        <taxon>Viridiplantae</taxon>
        <taxon>Streptophyta</taxon>
        <taxon>Embryophyta</taxon>
        <taxon>Marchantiophyta</taxon>
        <taxon>Marchantiopsida</taxon>
        <taxon>Marchantiidae</taxon>
        <taxon>Marchantiales</taxon>
        <taxon>Ricciaceae</taxon>
        <taxon>Riccia</taxon>
    </lineage>
</organism>
<comment type="caution">
    <text evidence="4">The sequence shown here is derived from an EMBL/GenBank/DDBJ whole genome shotgun (WGS) entry which is preliminary data.</text>
</comment>
<evidence type="ECO:0000313" key="5">
    <source>
        <dbReference type="Proteomes" id="UP001605036"/>
    </source>
</evidence>
<feature type="compositionally biased region" description="Polar residues" evidence="2">
    <location>
        <begin position="1461"/>
        <end position="1472"/>
    </location>
</feature>
<keyword evidence="1" id="KW-0479">Metal-binding</keyword>
<feature type="compositionally biased region" description="Basic and acidic residues" evidence="2">
    <location>
        <begin position="1379"/>
        <end position="1392"/>
    </location>
</feature>
<evidence type="ECO:0000313" key="4">
    <source>
        <dbReference type="EMBL" id="KAL2608655.1"/>
    </source>
</evidence>
<feature type="compositionally biased region" description="Polar residues" evidence="2">
    <location>
        <begin position="1256"/>
        <end position="1265"/>
    </location>
</feature>
<feature type="region of interest" description="Disordered" evidence="2">
    <location>
        <begin position="1426"/>
        <end position="1472"/>
    </location>
</feature>
<dbReference type="GO" id="GO:0008270">
    <property type="term" value="F:zinc ion binding"/>
    <property type="evidence" value="ECO:0007669"/>
    <property type="project" value="UniProtKB-KW"/>
</dbReference>
<feature type="compositionally biased region" description="Polar residues" evidence="2">
    <location>
        <begin position="555"/>
        <end position="565"/>
    </location>
</feature>
<feature type="compositionally biased region" description="Polar residues" evidence="2">
    <location>
        <begin position="1691"/>
        <end position="1718"/>
    </location>
</feature>
<feature type="compositionally biased region" description="Basic and acidic residues" evidence="2">
    <location>
        <begin position="482"/>
        <end position="495"/>
    </location>
</feature>
<feature type="region of interest" description="Disordered" evidence="2">
    <location>
        <begin position="259"/>
        <end position="299"/>
    </location>
</feature>
<feature type="region of interest" description="Disordered" evidence="2">
    <location>
        <begin position="1256"/>
        <end position="1275"/>
    </location>
</feature>
<keyword evidence="1" id="KW-0863">Zinc-finger</keyword>
<dbReference type="SMART" id="SM00343">
    <property type="entry name" value="ZnF_C2HC"/>
    <property type="match status" value="2"/>
</dbReference>
<feature type="compositionally biased region" description="Polar residues" evidence="2">
    <location>
        <begin position="1051"/>
        <end position="1096"/>
    </location>
</feature>
<keyword evidence="1" id="KW-0862">Zinc</keyword>
<dbReference type="Gene3D" id="4.10.60.10">
    <property type="entry name" value="Zinc finger, CCHC-type"/>
    <property type="match status" value="1"/>
</dbReference>
<dbReference type="PROSITE" id="PS50158">
    <property type="entry name" value="ZF_CCHC"/>
    <property type="match status" value="1"/>
</dbReference>
<feature type="compositionally biased region" description="Polar residues" evidence="2">
    <location>
        <begin position="1237"/>
        <end position="1248"/>
    </location>
</feature>
<protein>
    <recommendedName>
        <fullName evidence="3">CCHC-type domain-containing protein</fullName>
    </recommendedName>
</protein>
<feature type="region of interest" description="Disordered" evidence="2">
    <location>
        <begin position="613"/>
        <end position="644"/>
    </location>
</feature>
<dbReference type="InterPro" id="IPR036875">
    <property type="entry name" value="Znf_CCHC_sf"/>
</dbReference>
<proteinExistence type="predicted"/>
<gene>
    <name evidence="4" type="ORF">R1flu_027228</name>
</gene>
<keyword evidence="5" id="KW-1185">Reference proteome</keyword>
<dbReference type="EMBL" id="JBHFFA010000008">
    <property type="protein sequence ID" value="KAL2608655.1"/>
    <property type="molecule type" value="Genomic_DNA"/>
</dbReference>
<feature type="compositionally biased region" description="Basic and acidic residues" evidence="2">
    <location>
        <begin position="330"/>
        <end position="339"/>
    </location>
</feature>
<feature type="region of interest" description="Disordered" evidence="2">
    <location>
        <begin position="1051"/>
        <end position="1105"/>
    </location>
</feature>
<feature type="compositionally biased region" description="Polar residues" evidence="2">
    <location>
        <begin position="622"/>
        <end position="644"/>
    </location>
</feature>
<feature type="compositionally biased region" description="Polar residues" evidence="2">
    <location>
        <begin position="1393"/>
        <end position="1414"/>
    </location>
</feature>
<evidence type="ECO:0000256" key="2">
    <source>
        <dbReference type="SAM" id="MobiDB-lite"/>
    </source>
</evidence>
<feature type="region of interest" description="Disordered" evidence="2">
    <location>
        <begin position="1346"/>
        <end position="1414"/>
    </location>
</feature>
<feature type="region of interest" description="Disordered" evidence="2">
    <location>
        <begin position="422"/>
        <end position="589"/>
    </location>
</feature>
<accession>A0ABD1XIB4</accession>
<feature type="region of interest" description="Disordered" evidence="2">
    <location>
        <begin position="1814"/>
        <end position="1843"/>
    </location>
</feature>
<feature type="compositionally biased region" description="Polar residues" evidence="2">
    <location>
        <begin position="740"/>
        <end position="778"/>
    </location>
</feature>
<feature type="compositionally biased region" description="Polar residues" evidence="2">
    <location>
        <begin position="456"/>
        <end position="477"/>
    </location>
</feature>
<feature type="region of interest" description="Disordered" evidence="2">
    <location>
        <begin position="683"/>
        <end position="703"/>
    </location>
</feature>